<dbReference type="Gene3D" id="1.20.120.650">
    <property type="entry name" value="Colicin D"/>
    <property type="match status" value="1"/>
</dbReference>
<dbReference type="AlphaFoldDB" id="A0AB39IC27"/>
<reference evidence="2" key="1">
    <citation type="submission" date="2024-07" db="EMBL/GenBank/DDBJ databases">
        <authorList>
            <person name="Pedron J."/>
        </authorList>
    </citation>
    <scope>NUCLEOTIDE SEQUENCE</scope>
    <source>
        <strain evidence="2">A642-S2-A17</strain>
    </source>
</reference>
<dbReference type="SUPFAM" id="SSF101125">
    <property type="entry name" value="Colicin D immunity protein"/>
    <property type="match status" value="1"/>
</dbReference>
<dbReference type="GO" id="GO:0030153">
    <property type="term" value="P:bacteriocin immunity"/>
    <property type="evidence" value="ECO:0007669"/>
    <property type="project" value="InterPro"/>
</dbReference>
<dbReference type="Pfam" id="PF09204">
    <property type="entry name" value="Colicin_immun"/>
    <property type="match status" value="1"/>
</dbReference>
<dbReference type="InterPro" id="IPR036471">
    <property type="entry name" value="Colicin_D_sf"/>
</dbReference>
<protein>
    <submittedName>
        <fullName evidence="2">Colicin immunity domain-containing protein</fullName>
    </submittedName>
</protein>
<gene>
    <name evidence="2" type="ORF">LF923_0011455</name>
</gene>
<sequence length="89" mass="10784">MSQYLKDYIDEFIRNKITAVEFSDEYITRWKAERDNNILGKDAEDLNELLSSAFCFADMYNPDDDREEYELNDEQLRERINELVINYKK</sequence>
<dbReference type="GO" id="GO:0015643">
    <property type="term" value="F:toxic substance binding"/>
    <property type="evidence" value="ECO:0007669"/>
    <property type="project" value="InterPro"/>
</dbReference>
<evidence type="ECO:0000259" key="1">
    <source>
        <dbReference type="Pfam" id="PF09204"/>
    </source>
</evidence>
<proteinExistence type="predicted"/>
<feature type="domain" description="Colicin D immunity protein" evidence="1">
    <location>
        <begin position="2"/>
        <end position="83"/>
    </location>
</feature>
<evidence type="ECO:0000313" key="2">
    <source>
        <dbReference type="EMBL" id="XDL12846.1"/>
    </source>
</evidence>
<name>A0AB39IC27_9GAMM</name>
<accession>A0AB39IC27</accession>
<dbReference type="RefSeq" id="WP_226101309.1">
    <property type="nucleotide sequence ID" value="NZ_CP162411.1"/>
</dbReference>
<dbReference type="EMBL" id="CP162411">
    <property type="protein sequence ID" value="XDL12846.1"/>
    <property type="molecule type" value="Genomic_DNA"/>
</dbReference>
<dbReference type="InterPro" id="IPR015287">
    <property type="entry name" value="Colicin_D_immunity_dom"/>
</dbReference>
<organism evidence="2">
    <name type="scientific">Dickeya oryzae</name>
    <dbReference type="NCBI Taxonomy" id="1240404"/>
    <lineage>
        <taxon>Bacteria</taxon>
        <taxon>Pseudomonadati</taxon>
        <taxon>Pseudomonadota</taxon>
        <taxon>Gammaproteobacteria</taxon>
        <taxon>Enterobacterales</taxon>
        <taxon>Pectobacteriaceae</taxon>
        <taxon>Dickeya</taxon>
    </lineage>
</organism>